<accession>A0A2W7MJZ8</accession>
<protein>
    <submittedName>
        <fullName evidence="3">Glycosyltransferase involved in cell wall biosynthesis</fullName>
    </submittedName>
</protein>
<dbReference type="Pfam" id="PF11997">
    <property type="entry name" value="DUF3492"/>
    <property type="match status" value="1"/>
</dbReference>
<dbReference type="InterPro" id="IPR001296">
    <property type="entry name" value="Glyco_trans_1"/>
</dbReference>
<evidence type="ECO:0000313" key="4">
    <source>
        <dbReference type="Proteomes" id="UP000248646"/>
    </source>
</evidence>
<dbReference type="InterPro" id="IPR011990">
    <property type="entry name" value="TPR-like_helical_dom_sf"/>
</dbReference>
<dbReference type="SUPFAM" id="SSF48452">
    <property type="entry name" value="TPR-like"/>
    <property type="match status" value="1"/>
</dbReference>
<dbReference type="NCBIfam" id="NF038011">
    <property type="entry name" value="PelF"/>
    <property type="match status" value="1"/>
</dbReference>
<dbReference type="Gene3D" id="3.40.50.2000">
    <property type="entry name" value="Glycogen Phosphorylase B"/>
    <property type="match status" value="2"/>
</dbReference>
<reference evidence="3 4" key="1">
    <citation type="submission" date="2018-06" db="EMBL/GenBank/DDBJ databases">
        <title>Genomic Encyclopedia of Type Strains, Phase IV (KMG-IV): sequencing the most valuable type-strain genomes for metagenomic binning, comparative biology and taxonomic classification.</title>
        <authorList>
            <person name="Goeker M."/>
        </authorList>
    </citation>
    <scope>NUCLEOTIDE SEQUENCE [LARGE SCALE GENOMIC DNA]</scope>
    <source>
        <strain evidence="3 4">DSM 5</strain>
    </source>
</reference>
<sequence>MRRTEKLKVLLSTEGTYPFHEGGVSTWCKILIEKLDMVDYLLYSVVTNPFIIQKFQLPESTSLIKVPLWGTEEPSEHLITPFSHIYLQKKQTTTQLIEALFIPLFKELIQEIISPKKNPEKFGITIVQLYRYFQEYEYKETFKSEITWNTYKKLILESVEDPEYKLTQPDIYALIQSLGWVYRFLNIINTPVPKSNVSHSSASAFCGIPCVIAKLEHKTPFLLTEHGVYLREQYLSLSKRNLSSFLNIFLIRFIHSINTLNYHYADQVSPVCHYNTRWETKLGVDREIIEVIHNGVDKDIFREAEKIERLNPTVVSVARIDPIKDIVSLIKSAAIVKKSIPNVKFIVYGSISVQEYYEECLALQKKLNLEETFIFAGHITNMVAAYHAGDVIALSSISEAFPYSVVEAMMTGKPVVATDVGGIREALGNTGYLVTPRDSEEFANAITTLLNDSNLRETMGRDARERALKYFTLEKVLDQHLKTYIKLATHANEKMPDVTEDESNNALVVNLQKLYSEKAYALLSNGFYQEAIEQFRLAIDVDSSTPAAFRYITEIVKAYHHLGDSEKAQNEMEKLQQSIRSIHDENKIIVGSEVGGYRRDNIK</sequence>
<dbReference type="PANTHER" id="PTHR12526">
    <property type="entry name" value="GLYCOSYLTRANSFERASE"/>
    <property type="match status" value="1"/>
</dbReference>
<dbReference type="OrthoDB" id="9772485at2"/>
<dbReference type="Pfam" id="PF00534">
    <property type="entry name" value="Glycos_transf_1"/>
    <property type="match status" value="1"/>
</dbReference>
<dbReference type="RefSeq" id="WP_111437752.1">
    <property type="nucleotide sequence ID" value="NZ_QKZI01000001.1"/>
</dbReference>
<keyword evidence="3" id="KW-0808">Transferase</keyword>
<feature type="domain" description="Glycosyl transferase family 1" evidence="1">
    <location>
        <begin position="298"/>
        <end position="466"/>
    </location>
</feature>
<proteinExistence type="predicted"/>
<keyword evidence="4" id="KW-1185">Reference proteome</keyword>
<dbReference type="InterPro" id="IPR047691">
    <property type="entry name" value="PelF-like"/>
</dbReference>
<organism evidence="3 4">
    <name type="scientific">Psychrobacillus insolitus</name>
    <dbReference type="NCBI Taxonomy" id="1461"/>
    <lineage>
        <taxon>Bacteria</taxon>
        <taxon>Bacillati</taxon>
        <taxon>Bacillota</taxon>
        <taxon>Bacilli</taxon>
        <taxon>Bacillales</taxon>
        <taxon>Bacillaceae</taxon>
        <taxon>Psychrobacillus</taxon>
    </lineage>
</organism>
<comment type="caution">
    <text evidence="3">The sequence shown here is derived from an EMBL/GenBank/DDBJ whole genome shotgun (WGS) entry which is preliminary data.</text>
</comment>
<dbReference type="GO" id="GO:0016757">
    <property type="term" value="F:glycosyltransferase activity"/>
    <property type="evidence" value="ECO:0007669"/>
    <property type="project" value="InterPro"/>
</dbReference>
<dbReference type="Proteomes" id="UP000248646">
    <property type="component" value="Unassembled WGS sequence"/>
</dbReference>
<feature type="domain" description="DUF3492" evidence="2">
    <location>
        <begin position="8"/>
        <end position="286"/>
    </location>
</feature>
<evidence type="ECO:0000259" key="1">
    <source>
        <dbReference type="Pfam" id="PF00534"/>
    </source>
</evidence>
<dbReference type="SUPFAM" id="SSF53756">
    <property type="entry name" value="UDP-Glycosyltransferase/glycogen phosphorylase"/>
    <property type="match status" value="1"/>
</dbReference>
<evidence type="ECO:0000259" key="2">
    <source>
        <dbReference type="Pfam" id="PF11997"/>
    </source>
</evidence>
<name>A0A2W7MJZ8_9BACI</name>
<dbReference type="AlphaFoldDB" id="A0A2W7MJZ8"/>
<gene>
    <name evidence="3" type="ORF">C7437_101167</name>
</gene>
<dbReference type="Gene3D" id="1.25.40.10">
    <property type="entry name" value="Tetratricopeptide repeat domain"/>
    <property type="match status" value="1"/>
</dbReference>
<dbReference type="EMBL" id="QKZI01000001">
    <property type="protein sequence ID" value="PZX07060.1"/>
    <property type="molecule type" value="Genomic_DNA"/>
</dbReference>
<evidence type="ECO:0000313" key="3">
    <source>
        <dbReference type="EMBL" id="PZX07060.1"/>
    </source>
</evidence>
<dbReference type="InterPro" id="IPR022622">
    <property type="entry name" value="DUF3492"/>
</dbReference>